<keyword evidence="4" id="KW-0411">Iron-sulfur</keyword>
<dbReference type="PROSITE" id="PS51379">
    <property type="entry name" value="4FE4S_FER_2"/>
    <property type="match status" value="1"/>
</dbReference>
<dbReference type="PANTHER" id="PTHR43177:SF3">
    <property type="entry name" value="PROTEIN NRFC HOMOLOG"/>
    <property type="match status" value="1"/>
</dbReference>
<evidence type="ECO:0000256" key="1">
    <source>
        <dbReference type="ARBA" id="ARBA00022485"/>
    </source>
</evidence>
<dbReference type="HOGENOM" id="CLU_1616373_0_0_7"/>
<dbReference type="InterPro" id="IPR017896">
    <property type="entry name" value="4Fe4S_Fe-S-bd"/>
</dbReference>
<dbReference type="InterPro" id="IPR050954">
    <property type="entry name" value="ET_IronSulfur_Cluster-Binding"/>
</dbReference>
<sequence>MKVLYVSKNFKVSVADLDKGNPAELVLMVDLDRCISCGACQIACRIEHTADIHEPDSCRAIGVHAGKSPSIQPLLRMPLSCRHCDTPCDYYSQYNFWITCPFGQQPDRRAKSCDSCVDRLEMGFMPACATRCTMKCIYFGHAKDVAFVLNEKRLREMGDIQITA</sequence>
<dbReference type="GO" id="GO:0051539">
    <property type="term" value="F:4 iron, 4 sulfur cluster binding"/>
    <property type="evidence" value="ECO:0007669"/>
    <property type="project" value="UniProtKB-KW"/>
</dbReference>
<dbReference type="RefSeq" id="WP_014811023.1">
    <property type="nucleotide sequence ID" value="NC_018025.1"/>
</dbReference>
<evidence type="ECO:0000256" key="3">
    <source>
        <dbReference type="ARBA" id="ARBA00023004"/>
    </source>
</evidence>
<dbReference type="GO" id="GO:0046872">
    <property type="term" value="F:metal ion binding"/>
    <property type="evidence" value="ECO:0007669"/>
    <property type="project" value="UniProtKB-KW"/>
</dbReference>
<feature type="domain" description="4Fe-4S ferredoxin-type" evidence="5">
    <location>
        <begin position="25"/>
        <end position="55"/>
    </location>
</feature>
<accession>I4C8J5</accession>
<proteinExistence type="predicted"/>
<dbReference type="Proteomes" id="UP000006055">
    <property type="component" value="Chromosome"/>
</dbReference>
<evidence type="ECO:0000256" key="4">
    <source>
        <dbReference type="ARBA" id="ARBA00023014"/>
    </source>
</evidence>
<name>I4C8J5_DESTA</name>
<dbReference type="OrthoDB" id="9789030at2"/>
<keyword evidence="3" id="KW-0408">Iron</keyword>
<evidence type="ECO:0000259" key="5">
    <source>
        <dbReference type="PROSITE" id="PS51379"/>
    </source>
</evidence>
<dbReference type="AlphaFoldDB" id="I4C8J5"/>
<dbReference type="PANTHER" id="PTHR43177">
    <property type="entry name" value="PROTEIN NRFC"/>
    <property type="match status" value="1"/>
</dbReference>
<dbReference type="STRING" id="706587.Desti_3226"/>
<keyword evidence="2" id="KW-0479">Metal-binding</keyword>
<dbReference type="KEGG" id="dti:Desti_3226"/>
<dbReference type="EMBL" id="CP003360">
    <property type="protein sequence ID" value="AFM25886.1"/>
    <property type="molecule type" value="Genomic_DNA"/>
</dbReference>
<dbReference type="Pfam" id="PF00037">
    <property type="entry name" value="Fer4"/>
    <property type="match status" value="1"/>
</dbReference>
<reference evidence="7" key="1">
    <citation type="submission" date="2012-06" db="EMBL/GenBank/DDBJ databases">
        <title>Complete sequence of chromosome of Desulfomonile tiedjei DSM 6799.</title>
        <authorList>
            <person name="Lucas S."/>
            <person name="Copeland A."/>
            <person name="Lapidus A."/>
            <person name="Glavina del Rio T."/>
            <person name="Dalin E."/>
            <person name="Tice H."/>
            <person name="Bruce D."/>
            <person name="Goodwin L."/>
            <person name="Pitluck S."/>
            <person name="Peters L."/>
            <person name="Ovchinnikova G."/>
            <person name="Zeytun A."/>
            <person name="Lu M."/>
            <person name="Kyrpides N."/>
            <person name="Mavromatis K."/>
            <person name="Ivanova N."/>
            <person name="Brettin T."/>
            <person name="Detter J.C."/>
            <person name="Han C."/>
            <person name="Larimer F."/>
            <person name="Land M."/>
            <person name="Hauser L."/>
            <person name="Markowitz V."/>
            <person name="Cheng J.-F."/>
            <person name="Hugenholtz P."/>
            <person name="Woyke T."/>
            <person name="Wu D."/>
            <person name="Spring S."/>
            <person name="Schroeder M."/>
            <person name="Brambilla E."/>
            <person name="Klenk H.-P."/>
            <person name="Eisen J.A."/>
        </authorList>
    </citation>
    <scope>NUCLEOTIDE SEQUENCE [LARGE SCALE GENOMIC DNA]</scope>
    <source>
        <strain evidence="7">ATCC 49306 / DSM 6799 / DCB-1</strain>
    </source>
</reference>
<keyword evidence="7" id="KW-1185">Reference proteome</keyword>
<evidence type="ECO:0000256" key="2">
    <source>
        <dbReference type="ARBA" id="ARBA00022723"/>
    </source>
</evidence>
<gene>
    <name evidence="6" type="ordered locus">Desti_3226</name>
</gene>
<keyword evidence="1" id="KW-0004">4Fe-4S</keyword>
<evidence type="ECO:0000313" key="7">
    <source>
        <dbReference type="Proteomes" id="UP000006055"/>
    </source>
</evidence>
<dbReference type="SUPFAM" id="SSF54862">
    <property type="entry name" value="4Fe-4S ferredoxins"/>
    <property type="match status" value="1"/>
</dbReference>
<protein>
    <recommendedName>
        <fullName evidence="5">4Fe-4S ferredoxin-type domain-containing protein</fullName>
    </recommendedName>
</protein>
<dbReference type="eggNOG" id="COG0437">
    <property type="taxonomic scope" value="Bacteria"/>
</dbReference>
<dbReference type="Gene3D" id="3.30.70.20">
    <property type="match status" value="1"/>
</dbReference>
<organism evidence="6 7">
    <name type="scientific">Desulfomonile tiedjei (strain ATCC 49306 / DSM 6799 / DCB-1)</name>
    <dbReference type="NCBI Taxonomy" id="706587"/>
    <lineage>
        <taxon>Bacteria</taxon>
        <taxon>Pseudomonadati</taxon>
        <taxon>Thermodesulfobacteriota</taxon>
        <taxon>Desulfomonilia</taxon>
        <taxon>Desulfomonilales</taxon>
        <taxon>Desulfomonilaceae</taxon>
        <taxon>Desulfomonile</taxon>
    </lineage>
</organism>
<evidence type="ECO:0000313" key="6">
    <source>
        <dbReference type="EMBL" id="AFM25886.1"/>
    </source>
</evidence>